<feature type="region of interest" description="Disordered" evidence="1">
    <location>
        <begin position="131"/>
        <end position="164"/>
    </location>
</feature>
<feature type="compositionally biased region" description="Basic residues" evidence="1">
    <location>
        <begin position="148"/>
        <end position="163"/>
    </location>
</feature>
<comment type="caution">
    <text evidence="2">The sequence shown here is derived from an EMBL/GenBank/DDBJ whole genome shotgun (WGS) entry which is preliminary data.</text>
</comment>
<feature type="compositionally biased region" description="Gly residues" evidence="1">
    <location>
        <begin position="19"/>
        <end position="29"/>
    </location>
</feature>
<dbReference type="Proteomes" id="UP001189429">
    <property type="component" value="Unassembled WGS sequence"/>
</dbReference>
<feature type="region of interest" description="Disordered" evidence="1">
    <location>
        <begin position="1"/>
        <end position="116"/>
    </location>
</feature>
<reference evidence="2" key="1">
    <citation type="submission" date="2023-10" db="EMBL/GenBank/DDBJ databases">
        <authorList>
            <person name="Chen Y."/>
            <person name="Shah S."/>
            <person name="Dougan E. K."/>
            <person name="Thang M."/>
            <person name="Chan C."/>
        </authorList>
    </citation>
    <scope>NUCLEOTIDE SEQUENCE [LARGE SCALE GENOMIC DNA]</scope>
</reference>
<accession>A0ABN9XHW0</accession>
<keyword evidence="3" id="KW-1185">Reference proteome</keyword>
<proteinExistence type="predicted"/>
<organism evidence="2 3">
    <name type="scientific">Prorocentrum cordatum</name>
    <dbReference type="NCBI Taxonomy" id="2364126"/>
    <lineage>
        <taxon>Eukaryota</taxon>
        <taxon>Sar</taxon>
        <taxon>Alveolata</taxon>
        <taxon>Dinophyceae</taxon>
        <taxon>Prorocentrales</taxon>
        <taxon>Prorocentraceae</taxon>
        <taxon>Prorocentrum</taxon>
    </lineage>
</organism>
<evidence type="ECO:0000256" key="1">
    <source>
        <dbReference type="SAM" id="MobiDB-lite"/>
    </source>
</evidence>
<evidence type="ECO:0000313" key="2">
    <source>
        <dbReference type="EMBL" id="CAK0897534.1"/>
    </source>
</evidence>
<dbReference type="EMBL" id="CAUYUJ010020345">
    <property type="protein sequence ID" value="CAK0897534.1"/>
    <property type="molecule type" value="Genomic_DNA"/>
</dbReference>
<protein>
    <submittedName>
        <fullName evidence="2">Uncharacterized protein</fullName>
    </submittedName>
</protein>
<evidence type="ECO:0000313" key="3">
    <source>
        <dbReference type="Proteomes" id="UP001189429"/>
    </source>
</evidence>
<feature type="compositionally biased region" description="Basic and acidic residues" evidence="1">
    <location>
        <begin position="52"/>
        <end position="66"/>
    </location>
</feature>
<name>A0ABN9XHW0_9DINO</name>
<feature type="non-terminal residue" evidence="2">
    <location>
        <position position="1"/>
    </location>
</feature>
<gene>
    <name evidence="2" type="ORF">PCOR1329_LOCUS75685</name>
</gene>
<sequence>KAVSATSTAAPCLRAPGDAPGGRPAGGCRAGASPQGAVGRMAGPGGQAWLDHWTRRQTGRDGDAERGGGASRRPPPTPRPPARLPRCRRRRSAAAKQQALLGPEQLSSRGSSSSEDRGHALFALQHARLLGNPRRGRRVPRRAELRRGGRRGPRRGQRARRRAGPLAVAVRPLRVLRAGRLGMSSQGRLGEVNLTV</sequence>
<feature type="compositionally biased region" description="Pro residues" evidence="1">
    <location>
        <begin position="73"/>
        <end position="83"/>
    </location>
</feature>